<reference evidence="7" key="1">
    <citation type="journal article" date="2019" name="Sci. Rep.">
        <title>Full-Length Transcriptome Survey and Expression Analysis of Parasitoid Wasp Chouioia cunea upon Exposure to 1-Dodecene.</title>
        <authorList>
            <person name="Pan L."/>
            <person name="Guo M."/>
            <person name="Jin X."/>
            <person name="Sun Z."/>
            <person name="Jiang H."/>
            <person name="Han J."/>
            <person name="Wang Y."/>
            <person name="Yan C."/>
            <person name="Li M."/>
        </authorList>
    </citation>
    <scope>NUCLEOTIDE SEQUENCE</scope>
</reference>
<evidence type="ECO:0000256" key="2">
    <source>
        <dbReference type="ARBA" id="ARBA00022475"/>
    </source>
</evidence>
<evidence type="ECO:0000256" key="5">
    <source>
        <dbReference type="ARBA" id="ARBA00023136"/>
    </source>
</evidence>
<accession>A0A6B9CPP8</accession>
<comment type="caution">
    <text evidence="6">Lacks conserved residue(s) required for the propagation of feature annotation.</text>
</comment>
<feature type="transmembrane region" description="Helical" evidence="6">
    <location>
        <begin position="177"/>
        <end position="193"/>
    </location>
</feature>
<sequence length="324" mass="38201">MGELKRSTIIFKSLYYYEKMLGLCPFIIHKDTLKMSYLGIIYNLAISVLYSICFILIIECRFELRLPRETTLTITMDALGLLFQYCTVVCSWLTVIFQYNRLKSIFNDFKKVEELAKTLNINVYENRLKKLRNISMRLLIINAFYLAVFLADHYTLSLYKKFQEQASAWIWYNVPKIVLYNVGAIFLELMLVLKHNFRALNKLLRYYFSTKTDEFLFRNFSTTSKAFIKLHKIGQFHESLSDLLEHITSFFSLSILFAIIATFIHSFLDIYAVYQYLTYRRMCEVGDFSIYSLNIIWMMTKFLTLYFICGVPDSVCTEACALTA</sequence>
<keyword evidence="3 6" id="KW-0812">Transmembrane</keyword>
<keyword evidence="2 6" id="KW-1003">Cell membrane</keyword>
<dbReference type="AlphaFoldDB" id="A0A6B9CPP8"/>
<dbReference type="GO" id="GO:0005886">
    <property type="term" value="C:plasma membrane"/>
    <property type="evidence" value="ECO:0007669"/>
    <property type="project" value="UniProtKB-SubCell"/>
</dbReference>
<feature type="transmembrane region" description="Helical" evidence="6">
    <location>
        <begin position="288"/>
        <end position="308"/>
    </location>
</feature>
<evidence type="ECO:0000256" key="1">
    <source>
        <dbReference type="ARBA" id="ARBA00004651"/>
    </source>
</evidence>
<dbReference type="InterPro" id="IPR013604">
    <property type="entry name" value="7TM_chemorcpt"/>
</dbReference>
<name>A0A6B9CPP8_9HYME</name>
<feature type="transmembrane region" description="Helical" evidence="6">
    <location>
        <begin position="138"/>
        <end position="157"/>
    </location>
</feature>
<dbReference type="Pfam" id="PF08395">
    <property type="entry name" value="7tm_7"/>
    <property type="match status" value="1"/>
</dbReference>
<keyword evidence="6 7" id="KW-0675">Receptor</keyword>
<dbReference type="GO" id="GO:0050909">
    <property type="term" value="P:sensory perception of taste"/>
    <property type="evidence" value="ECO:0007669"/>
    <property type="project" value="InterPro"/>
</dbReference>
<keyword evidence="5 6" id="KW-0472">Membrane</keyword>
<evidence type="ECO:0000256" key="6">
    <source>
        <dbReference type="RuleBase" id="RU363108"/>
    </source>
</evidence>
<proteinExistence type="evidence at transcript level"/>
<dbReference type="EMBL" id="MN616793">
    <property type="protein sequence ID" value="QGW50285.1"/>
    <property type="molecule type" value="mRNA"/>
</dbReference>
<evidence type="ECO:0000313" key="7">
    <source>
        <dbReference type="EMBL" id="QGW50285.1"/>
    </source>
</evidence>
<dbReference type="GO" id="GO:0007165">
    <property type="term" value="P:signal transduction"/>
    <property type="evidence" value="ECO:0007669"/>
    <property type="project" value="UniProtKB-KW"/>
</dbReference>
<feature type="transmembrane region" description="Helical" evidence="6">
    <location>
        <begin position="247"/>
        <end position="268"/>
    </location>
</feature>
<organism evidence="7">
    <name type="scientific">Chouioia cunea</name>
    <dbReference type="NCBI Taxonomy" id="1570515"/>
    <lineage>
        <taxon>Eukaryota</taxon>
        <taxon>Metazoa</taxon>
        <taxon>Ecdysozoa</taxon>
        <taxon>Arthropoda</taxon>
        <taxon>Hexapoda</taxon>
        <taxon>Insecta</taxon>
        <taxon>Pterygota</taxon>
        <taxon>Neoptera</taxon>
        <taxon>Endopterygota</taxon>
        <taxon>Hymenoptera</taxon>
        <taxon>Apocrita</taxon>
        <taxon>Proctotrupomorpha</taxon>
        <taxon>Chalcidoidea</taxon>
        <taxon>Eulophidae</taxon>
        <taxon>Tetrastichinae</taxon>
        <taxon>Chouioia</taxon>
    </lineage>
</organism>
<keyword evidence="4 6" id="KW-1133">Transmembrane helix</keyword>
<comment type="subcellular location">
    <subcellularLocation>
        <location evidence="1 6">Cell membrane</location>
        <topology evidence="1 6">Multi-pass membrane protein</topology>
    </subcellularLocation>
</comment>
<evidence type="ECO:0000256" key="3">
    <source>
        <dbReference type="ARBA" id="ARBA00022692"/>
    </source>
</evidence>
<keyword evidence="6" id="KW-0807">Transducer</keyword>
<comment type="similarity">
    <text evidence="6">Belongs to the insect chemoreceptor superfamily. Gustatory receptor (GR) family.</text>
</comment>
<protein>
    <recommendedName>
        <fullName evidence="6">Gustatory receptor</fullName>
    </recommendedName>
</protein>
<feature type="transmembrane region" description="Helical" evidence="6">
    <location>
        <begin position="37"/>
        <end position="58"/>
    </location>
</feature>
<evidence type="ECO:0000256" key="4">
    <source>
        <dbReference type="ARBA" id="ARBA00022989"/>
    </source>
</evidence>
<feature type="transmembrane region" description="Helical" evidence="6">
    <location>
        <begin position="78"/>
        <end position="97"/>
    </location>
</feature>
<comment type="function">
    <text evidence="6">Gustatory receptor which mediates acceptance or avoidance behavior, depending on its substrates.</text>
</comment>